<dbReference type="Proteomes" id="UP000450012">
    <property type="component" value="Unassembled WGS sequence"/>
</dbReference>
<dbReference type="InterPro" id="IPR029058">
    <property type="entry name" value="AB_hydrolase_fold"/>
</dbReference>
<dbReference type="Gene3D" id="3.40.50.1820">
    <property type="entry name" value="alpha/beta hydrolase"/>
    <property type="match status" value="1"/>
</dbReference>
<proteinExistence type="predicted"/>
<dbReference type="InterPro" id="IPR001375">
    <property type="entry name" value="Peptidase_S9_cat"/>
</dbReference>
<dbReference type="AlphaFoldDB" id="A0A7X4KEW2"/>
<evidence type="ECO:0000313" key="4">
    <source>
        <dbReference type="EMBL" id="MYM69908.1"/>
    </source>
</evidence>
<comment type="caution">
    <text evidence="4">The sequence shown here is derived from an EMBL/GenBank/DDBJ whole genome shotgun (WGS) entry which is preliminary data.</text>
</comment>
<organism evidence="4 5">
    <name type="scientific">Duganella rivi</name>
    <dbReference type="NCBI Taxonomy" id="2666083"/>
    <lineage>
        <taxon>Bacteria</taxon>
        <taxon>Pseudomonadati</taxon>
        <taxon>Pseudomonadota</taxon>
        <taxon>Betaproteobacteria</taxon>
        <taxon>Burkholderiales</taxon>
        <taxon>Oxalobacteraceae</taxon>
        <taxon>Telluria group</taxon>
        <taxon>Duganella</taxon>
    </lineage>
</organism>
<name>A0A7X4KEW2_9BURK</name>
<dbReference type="Pfam" id="PF00326">
    <property type="entry name" value="Peptidase_S9"/>
    <property type="match status" value="1"/>
</dbReference>
<evidence type="ECO:0000256" key="1">
    <source>
        <dbReference type="ARBA" id="ARBA00022801"/>
    </source>
</evidence>
<dbReference type="GO" id="GO:0004252">
    <property type="term" value="F:serine-type endopeptidase activity"/>
    <property type="evidence" value="ECO:0007669"/>
    <property type="project" value="TreeGrafter"/>
</dbReference>
<accession>A0A7X4KEW2</accession>
<sequence length="666" mass="72853">MKLSITIAVLGALAALPAAAQTAVTAPGAIPVAAFFENASFSTPRLSPDARQIAIKVAGKTGRVRLAVTDAASRKTKVVAAFDDADISSYHWVNDHRLVFDVADLGTPQGDTRWGGGLWAVNSDGSGLRQLVRRDSNYNDGITKFNDKLLPWNTFIHEGIGNLDSDDVLVTQYEYGGTGWMNQIALLRLNTVTGKYKTYGHPADTFDWVVDRQGTPRITVAYRDNQQVIFHRQQEDQPWTQLASFALYPSTKEAFDPVTFSPDGTLYVRANLQGADALYTYDIANRKLSEKPAISLPGYDFRGSIEYDQNKVQGYHYEVDAKGSWWVDAKMKEVQQAVDALLPATNNIISTALRPTAPYVLVTSSSDVQPAIYRIYNTETRSLSMLGASHPAIAPESMSSTTMVRYKARDGMEIPAYLTTPKAGNGKKLPMVVLVHGGPWVRGVGWDWEAQRQFLASRGYAVLQPEFRGSTGYGSQLFRAGWKQWGLKMQDDVADGTRWAIGQGIADSKRICIAGASYGGYATLMGLVNDPDLYKCGVAWAGVTDLNILKNGHWSAESTWSSGGTYQRYGFPVLIGGDAAQLAATSPLQQAARIKQPLLLAHGGADQTVPIIHGTAFKDAVSKNNAAVEWIFYADEGHGWYLPQNRIDFWGKVEKFLDKNIGASAP</sequence>
<evidence type="ECO:0000313" key="5">
    <source>
        <dbReference type="Proteomes" id="UP000450012"/>
    </source>
</evidence>
<feature type="domain" description="Peptidase S9 prolyl oligopeptidase catalytic" evidence="3">
    <location>
        <begin position="449"/>
        <end position="662"/>
    </location>
</feature>
<reference evidence="4 5" key="1">
    <citation type="submission" date="2019-12" db="EMBL/GenBank/DDBJ databases">
        <title>Novel species isolated from a subtropical stream in China.</title>
        <authorList>
            <person name="Lu H."/>
        </authorList>
    </citation>
    <scope>NUCLEOTIDE SEQUENCE [LARGE SCALE GENOMIC DNA]</scope>
    <source>
        <strain evidence="4 5">FT55W</strain>
    </source>
</reference>
<feature type="signal peptide" evidence="2">
    <location>
        <begin position="1"/>
        <end position="20"/>
    </location>
</feature>
<keyword evidence="1" id="KW-0378">Hydrolase</keyword>
<keyword evidence="5" id="KW-1185">Reference proteome</keyword>
<evidence type="ECO:0000259" key="3">
    <source>
        <dbReference type="Pfam" id="PF00326"/>
    </source>
</evidence>
<gene>
    <name evidence="4" type="ORF">GTP45_24110</name>
</gene>
<dbReference type="SUPFAM" id="SSF50993">
    <property type="entry name" value="Peptidase/esterase 'gauge' domain"/>
    <property type="match status" value="1"/>
</dbReference>
<protein>
    <submittedName>
        <fullName evidence="4">Prolyl oligopeptidase family serine peptidase</fullName>
    </submittedName>
</protein>
<dbReference type="PANTHER" id="PTHR42776:SF27">
    <property type="entry name" value="DIPEPTIDYL PEPTIDASE FAMILY MEMBER 6"/>
    <property type="match status" value="1"/>
</dbReference>
<dbReference type="SUPFAM" id="SSF53474">
    <property type="entry name" value="alpha/beta-Hydrolases"/>
    <property type="match status" value="1"/>
</dbReference>
<dbReference type="GO" id="GO:0006508">
    <property type="term" value="P:proteolysis"/>
    <property type="evidence" value="ECO:0007669"/>
    <property type="project" value="InterPro"/>
</dbReference>
<dbReference type="EMBL" id="WWCK01000007">
    <property type="protein sequence ID" value="MYM69908.1"/>
    <property type="molecule type" value="Genomic_DNA"/>
</dbReference>
<dbReference type="PANTHER" id="PTHR42776">
    <property type="entry name" value="SERINE PEPTIDASE S9 FAMILY MEMBER"/>
    <property type="match status" value="1"/>
</dbReference>
<feature type="chain" id="PRO_5031129267" evidence="2">
    <location>
        <begin position="21"/>
        <end position="666"/>
    </location>
</feature>
<evidence type="ECO:0000256" key="2">
    <source>
        <dbReference type="SAM" id="SignalP"/>
    </source>
</evidence>
<keyword evidence="2" id="KW-0732">Signal</keyword>
<dbReference type="RefSeq" id="WP_161016406.1">
    <property type="nucleotide sequence ID" value="NZ_WWCK01000007.1"/>
</dbReference>